<accession>A0ABP7IH40</accession>
<dbReference type="SUPFAM" id="SSF56801">
    <property type="entry name" value="Acetyl-CoA synthetase-like"/>
    <property type="match status" value="1"/>
</dbReference>
<proteinExistence type="predicted"/>
<name>A0ABP7IH40_9ACTN</name>
<dbReference type="PANTHER" id="PTHR43767:SF12">
    <property type="entry name" value="AMP-DEPENDENT SYNTHETASE AND LIGASE"/>
    <property type="match status" value="1"/>
</dbReference>
<dbReference type="PROSITE" id="PS00455">
    <property type="entry name" value="AMP_BINDING"/>
    <property type="match status" value="1"/>
</dbReference>
<dbReference type="InterPro" id="IPR000873">
    <property type="entry name" value="AMP-dep_synth/lig_dom"/>
</dbReference>
<dbReference type="EMBL" id="BAAAZR010000010">
    <property type="protein sequence ID" value="GAA3818292.1"/>
    <property type="molecule type" value="Genomic_DNA"/>
</dbReference>
<evidence type="ECO:0000259" key="1">
    <source>
        <dbReference type="Pfam" id="PF00501"/>
    </source>
</evidence>
<dbReference type="Pfam" id="PF13193">
    <property type="entry name" value="AMP-binding_C"/>
    <property type="match status" value="1"/>
</dbReference>
<dbReference type="Pfam" id="PF00501">
    <property type="entry name" value="AMP-binding"/>
    <property type="match status" value="1"/>
</dbReference>
<evidence type="ECO:0000313" key="4">
    <source>
        <dbReference type="Proteomes" id="UP001500888"/>
    </source>
</evidence>
<dbReference type="Proteomes" id="UP001500888">
    <property type="component" value="Unassembled WGS sequence"/>
</dbReference>
<protein>
    <submittedName>
        <fullName evidence="3">Long-chain fatty acid--CoA ligase</fullName>
    </submittedName>
</protein>
<evidence type="ECO:0000313" key="3">
    <source>
        <dbReference type="EMBL" id="GAA3818292.1"/>
    </source>
</evidence>
<dbReference type="GO" id="GO:0016874">
    <property type="term" value="F:ligase activity"/>
    <property type="evidence" value="ECO:0007669"/>
    <property type="project" value="UniProtKB-KW"/>
</dbReference>
<sequence>MEARRTVIPMNLADRLPATAGRLTGRAVVTLDEAEITYGALELMSARVAALLRRRGIGAGDRVAVMLPNVPEFAVIYYGVLRIGAVVVPLDPLLKRREIASYVGDCGARLLIAWHAFAETAEAGTSGTGADCFFVVPEEFRRLLRGVAAEHEIVSRSADDTAVIHYTSGTTGRAKGIELTHANLVSNATTVARMHALGVDDVVLGALPLYHTFGQTCSLNASVHAGARLTLLPRFEPGRALEVIRRDGVTVFQGVPTMYIALLDHPGASDMSLLRLCVSGGAPLPLDVLRAYETRFGCSIVEGYGLSETSPVAATNRAGPGRRPGSIGWPIKDVEMRVVDELDREVPCGHVGEIVIRGPNVMKGYWNNPAATAETIHDGWFHTGDLGRVDDDGFFFLVDRRRDVIIRGGRTVYPREVEEVLYEHPAVRQAAVIGVPHPELGEEVAAVVVLRTPVEPDGLRAFVEERMAAYKYPRHIAFADELPMSPTGKILKRTIGLPLDATAPHPRRR</sequence>
<organism evidence="3 4">
    <name type="scientific">Sphaerisporangium flaviroseum</name>
    <dbReference type="NCBI Taxonomy" id="509199"/>
    <lineage>
        <taxon>Bacteria</taxon>
        <taxon>Bacillati</taxon>
        <taxon>Actinomycetota</taxon>
        <taxon>Actinomycetes</taxon>
        <taxon>Streptosporangiales</taxon>
        <taxon>Streptosporangiaceae</taxon>
        <taxon>Sphaerisporangium</taxon>
    </lineage>
</organism>
<feature type="domain" description="AMP-dependent synthetase/ligase" evidence="1">
    <location>
        <begin position="24"/>
        <end position="366"/>
    </location>
</feature>
<dbReference type="InterPro" id="IPR025110">
    <property type="entry name" value="AMP-bd_C"/>
</dbReference>
<dbReference type="InterPro" id="IPR042099">
    <property type="entry name" value="ANL_N_sf"/>
</dbReference>
<feature type="domain" description="AMP-binding enzyme C-terminal" evidence="2">
    <location>
        <begin position="416"/>
        <end position="489"/>
    </location>
</feature>
<dbReference type="InterPro" id="IPR045851">
    <property type="entry name" value="AMP-bd_C_sf"/>
</dbReference>
<dbReference type="Gene3D" id="3.40.50.12780">
    <property type="entry name" value="N-terminal domain of ligase-like"/>
    <property type="match status" value="1"/>
</dbReference>
<comment type="caution">
    <text evidence="3">The sequence shown here is derived from an EMBL/GenBank/DDBJ whole genome shotgun (WGS) entry which is preliminary data.</text>
</comment>
<keyword evidence="3" id="KW-0436">Ligase</keyword>
<dbReference type="InterPro" id="IPR050237">
    <property type="entry name" value="ATP-dep_AMP-bd_enzyme"/>
</dbReference>
<evidence type="ECO:0000259" key="2">
    <source>
        <dbReference type="Pfam" id="PF13193"/>
    </source>
</evidence>
<reference evidence="4" key="1">
    <citation type="journal article" date="2019" name="Int. J. Syst. Evol. Microbiol.">
        <title>The Global Catalogue of Microorganisms (GCM) 10K type strain sequencing project: providing services to taxonomists for standard genome sequencing and annotation.</title>
        <authorList>
            <consortium name="The Broad Institute Genomics Platform"/>
            <consortium name="The Broad Institute Genome Sequencing Center for Infectious Disease"/>
            <person name="Wu L."/>
            <person name="Ma J."/>
        </authorList>
    </citation>
    <scope>NUCLEOTIDE SEQUENCE [LARGE SCALE GENOMIC DNA]</scope>
    <source>
        <strain evidence="4">JCM 16908</strain>
    </source>
</reference>
<keyword evidence="4" id="KW-1185">Reference proteome</keyword>
<dbReference type="CDD" id="cd05936">
    <property type="entry name" value="FC-FACS_FadD_like"/>
    <property type="match status" value="1"/>
</dbReference>
<gene>
    <name evidence="3" type="ORF">GCM10022226_43550</name>
</gene>
<dbReference type="PANTHER" id="PTHR43767">
    <property type="entry name" value="LONG-CHAIN-FATTY-ACID--COA LIGASE"/>
    <property type="match status" value="1"/>
</dbReference>
<dbReference type="Gene3D" id="3.30.300.30">
    <property type="match status" value="1"/>
</dbReference>
<dbReference type="InterPro" id="IPR020845">
    <property type="entry name" value="AMP-binding_CS"/>
</dbReference>